<dbReference type="Proteomes" id="UP001234989">
    <property type="component" value="Chromosome 5"/>
</dbReference>
<accession>A0AAF0TW00</accession>
<sequence length="56" mass="6646">MGSDRKRKEEKINHKRSSPSSPQGKIFTFLYLCQIDNFSNLYSYIYICVCLCLYSR</sequence>
<feature type="compositionally biased region" description="Basic and acidic residues" evidence="1">
    <location>
        <begin position="1"/>
        <end position="12"/>
    </location>
</feature>
<evidence type="ECO:0000313" key="3">
    <source>
        <dbReference type="Proteomes" id="UP001234989"/>
    </source>
</evidence>
<reference evidence="2" key="1">
    <citation type="submission" date="2023-08" db="EMBL/GenBank/DDBJ databases">
        <title>A de novo genome assembly of Solanum verrucosum Schlechtendal, a Mexican diploid species geographically isolated from the other diploid A-genome species in potato relatives.</title>
        <authorList>
            <person name="Hosaka K."/>
        </authorList>
    </citation>
    <scope>NUCLEOTIDE SEQUENCE</scope>
    <source>
        <tissue evidence="2">Young leaves</tissue>
    </source>
</reference>
<evidence type="ECO:0000313" key="2">
    <source>
        <dbReference type="EMBL" id="WMV28285.1"/>
    </source>
</evidence>
<dbReference type="EMBL" id="CP133616">
    <property type="protein sequence ID" value="WMV28285.1"/>
    <property type="molecule type" value="Genomic_DNA"/>
</dbReference>
<dbReference type="AlphaFoldDB" id="A0AAF0TW00"/>
<proteinExistence type="predicted"/>
<organism evidence="2 3">
    <name type="scientific">Solanum verrucosum</name>
    <dbReference type="NCBI Taxonomy" id="315347"/>
    <lineage>
        <taxon>Eukaryota</taxon>
        <taxon>Viridiplantae</taxon>
        <taxon>Streptophyta</taxon>
        <taxon>Embryophyta</taxon>
        <taxon>Tracheophyta</taxon>
        <taxon>Spermatophyta</taxon>
        <taxon>Magnoliopsida</taxon>
        <taxon>eudicotyledons</taxon>
        <taxon>Gunneridae</taxon>
        <taxon>Pentapetalae</taxon>
        <taxon>asterids</taxon>
        <taxon>lamiids</taxon>
        <taxon>Solanales</taxon>
        <taxon>Solanaceae</taxon>
        <taxon>Solanoideae</taxon>
        <taxon>Solaneae</taxon>
        <taxon>Solanum</taxon>
    </lineage>
</organism>
<name>A0AAF0TW00_SOLVR</name>
<keyword evidence="3" id="KW-1185">Reference proteome</keyword>
<protein>
    <submittedName>
        <fullName evidence="2">Uncharacterized protein</fullName>
    </submittedName>
</protein>
<gene>
    <name evidence="2" type="ORF">MTR67_021670</name>
</gene>
<feature type="region of interest" description="Disordered" evidence="1">
    <location>
        <begin position="1"/>
        <end position="24"/>
    </location>
</feature>
<evidence type="ECO:0000256" key="1">
    <source>
        <dbReference type="SAM" id="MobiDB-lite"/>
    </source>
</evidence>